<comment type="caution">
    <text evidence="1">The sequence shown here is derived from an EMBL/GenBank/DDBJ whole genome shotgun (WGS) entry which is preliminary data.</text>
</comment>
<dbReference type="EMBL" id="ADZX01000783">
    <property type="protein sequence ID" value="EFK95425.1"/>
    <property type="molecule type" value="Genomic_DNA"/>
</dbReference>
<protein>
    <submittedName>
        <fullName evidence="1">30S ribosomal protein S1</fullName>
    </submittedName>
</protein>
<dbReference type="SUPFAM" id="SSF50249">
    <property type="entry name" value="Nucleic acid-binding proteins"/>
    <property type="match status" value="1"/>
</dbReference>
<reference evidence="1" key="2">
    <citation type="journal article" date="2011" name="Microb. Ecol.">
        <title>Taxonomic and Functional Metagenomic Profiling of the Microbial Community in the Anoxic Sediment of a Sub-saline Shallow Lake (Laguna de Carrizo, Central Spain).</title>
        <authorList>
            <person name="Ferrer M."/>
            <person name="Guazzaroni M.E."/>
            <person name="Richter M."/>
            <person name="Garcia-Salamanca A."/>
            <person name="Yarza P."/>
            <person name="Suarez-Suarez A."/>
            <person name="Solano J."/>
            <person name="Alcaide M."/>
            <person name="van Dillewijn P."/>
            <person name="Molina-Henares M.A."/>
            <person name="Lopez-Cortes N."/>
            <person name="Al-Ramahi Y."/>
            <person name="Guerrero C."/>
            <person name="Acosta A."/>
            <person name="de Eugenio L.I."/>
            <person name="Martinez V."/>
            <person name="Marques S."/>
            <person name="Rojo F."/>
            <person name="Santero E."/>
            <person name="Genilloud O."/>
            <person name="Perez-Perez J."/>
            <person name="Rossello-Mora R."/>
            <person name="Ramos J.L."/>
        </authorList>
    </citation>
    <scope>NUCLEOTIDE SEQUENCE</scope>
</reference>
<keyword evidence="1" id="KW-0689">Ribosomal protein</keyword>
<dbReference type="InterPro" id="IPR012340">
    <property type="entry name" value="NA-bd_OB-fold"/>
</dbReference>
<reference evidence="1" key="1">
    <citation type="submission" date="2010-07" db="EMBL/GenBank/DDBJ databases">
        <authorList>
            <consortium name="CONSOLIDER consortium CSD2007-00005"/>
            <person name="Guazzaroni M.-E."/>
            <person name="Richter M."/>
            <person name="Garcia-Salamanca A."/>
            <person name="Yarza P."/>
            <person name="Ferrer M."/>
        </authorList>
    </citation>
    <scope>NUCLEOTIDE SEQUENCE</scope>
</reference>
<organism evidence="1">
    <name type="scientific">sediment metagenome</name>
    <dbReference type="NCBI Taxonomy" id="749907"/>
    <lineage>
        <taxon>unclassified sequences</taxon>
        <taxon>metagenomes</taxon>
        <taxon>ecological metagenomes</taxon>
    </lineage>
</organism>
<dbReference type="Gene3D" id="2.40.50.140">
    <property type="entry name" value="Nucleic acid-binding proteins"/>
    <property type="match status" value="1"/>
</dbReference>
<name>D9PLZ9_9ZZZZ</name>
<dbReference type="GO" id="GO:0005840">
    <property type="term" value="C:ribosome"/>
    <property type="evidence" value="ECO:0007669"/>
    <property type="project" value="UniProtKB-KW"/>
</dbReference>
<evidence type="ECO:0000313" key="1">
    <source>
        <dbReference type="EMBL" id="EFK95425.1"/>
    </source>
</evidence>
<accession>D9PLZ9</accession>
<proteinExistence type="predicted"/>
<dbReference type="AlphaFoldDB" id="D9PLZ9"/>
<gene>
    <name evidence="1" type="ORF">LDC_2575</name>
</gene>
<keyword evidence="1" id="KW-0687">Ribonucleoprotein</keyword>
<sequence>MKVKVKVIGLDSDKISLSIKRLQENPWDVLASKYKLGDVIKAPISRISQFGAFMELV</sequence>